<dbReference type="GeneID" id="752406"/>
<keyword evidence="12" id="KW-1185">Reference proteome</keyword>
<sequence>MASGEQDLKNLASCLQQTLSPNITERKQAEKFLESVEGSPNYAILLLMLIELDSVDATIRQSASITFKNFVKRNWRVVEDEANKITEDDRNKIKQKIVGLMLSVPLKLQRQLSDAISMIGKEDFPDKWQSLLPELTSKFENSNFPVINGVLRTAHSLFKRYRYEFKSNALWSEIKLVLANFAAPLTQLFNVTMSLIVEHKDNKESTTILYDSLTLISKIFYSLNYQDLPEFFEDNMKIWMTHFLALLTGDNPLLHSKDEDEAGPLELLKSQICDNVALYAQKYDEEFQEYLPNFVMAVWNLLVSTGAQVKYDLLISNAIQFLASVADRDHYKHLFESPDTLKGICEKVIVPNMEFRGADEELFELNPEEYIRRDIEGSDIDTRRRAACDLVKALTKFFEAAVIEIFSNYVQLMLQGYRSNPAVNWKQKDAATYLVTSIASKSKTQRHGTVQVSELVSIPSFYTENILPDLQSAEVDSLPVLKADALKYVMTFRNILPPEMLIGSLPFLVQLLKAESQVVHTYAANTLDKLLLVRKEGNERLIKAEHLQPHVEALLTNLFNALTMQGSEENEYIMKAIMRCMSVLQHAAVPYLPILLTKLTEKLVLVSKNPSKPHFNHYLFESMSVTIKVGCKADHANVALFENSLFPLFQEMLVADVQEFIPYIFQLMSMMLESRTDCPGPYMELFPFLLVPVLWERPGNIPPLVRLLQAIIEKGAASIVASDKLMGLLGVFQKLMASKTNDHQGFYLLQSLVENMEANTFNEHVKSIFLLLFNRLISSKTTKFVKSLLVFFSLYAVKCGACKLVEIVDSLQPNMFGMVLDRLYIPEVQKTSGSMEKKIVAVGMTKILTECPAMMSNPAYLKLWTPLLQALIDVFELEEDDNVPDDEHFIEVEDQPSYSAAYSQLANAGKATRDPFSGTIQNPKIYLAQSLQKLCAAHPGQITGMISAGLDPKASGFLQAYLQAANVSLS</sequence>
<dbReference type="Pfam" id="PF03378">
    <property type="entry name" value="CAS_CSE1"/>
    <property type="match status" value="1"/>
</dbReference>
<evidence type="ECO:0000256" key="7">
    <source>
        <dbReference type="ARBA" id="ARBA00022927"/>
    </source>
</evidence>
<evidence type="ECO:0000256" key="2">
    <source>
        <dbReference type="ARBA" id="ARBA00004496"/>
    </source>
</evidence>
<evidence type="ECO:0000256" key="3">
    <source>
        <dbReference type="ARBA" id="ARBA00008669"/>
    </source>
</evidence>
<evidence type="ECO:0000256" key="4">
    <source>
        <dbReference type="ARBA" id="ARBA00018945"/>
    </source>
</evidence>
<dbReference type="GO" id="GO:0031267">
    <property type="term" value="F:small GTPase binding"/>
    <property type="evidence" value="ECO:0007669"/>
    <property type="project" value="InterPro"/>
</dbReference>
<dbReference type="PANTHER" id="PTHR10997">
    <property type="entry name" value="IMPORTIN-7, 8, 11"/>
    <property type="match status" value="1"/>
</dbReference>
<evidence type="ECO:0000256" key="5">
    <source>
        <dbReference type="ARBA" id="ARBA00022448"/>
    </source>
</evidence>
<reference evidence="11" key="2">
    <citation type="submission" date="2021-01" db="UniProtKB">
        <authorList>
            <consortium name="EnsemblMetazoa"/>
        </authorList>
    </citation>
    <scope>IDENTIFICATION</scope>
</reference>
<evidence type="ECO:0000256" key="8">
    <source>
        <dbReference type="ARBA" id="ARBA00023242"/>
    </source>
</evidence>
<dbReference type="EnsemblMetazoa" id="XM_030982742">
    <property type="protein sequence ID" value="XP_030838602"/>
    <property type="gene ID" value="LOC752406"/>
</dbReference>
<reference evidence="12" key="1">
    <citation type="submission" date="2015-02" db="EMBL/GenBank/DDBJ databases">
        <title>Genome sequencing for Strongylocentrotus purpuratus.</title>
        <authorList>
            <person name="Murali S."/>
            <person name="Liu Y."/>
            <person name="Vee V."/>
            <person name="English A."/>
            <person name="Wang M."/>
            <person name="Skinner E."/>
            <person name="Han Y."/>
            <person name="Muzny D.M."/>
            <person name="Worley K.C."/>
            <person name="Gibbs R.A."/>
        </authorList>
    </citation>
    <scope>NUCLEOTIDE SEQUENCE</scope>
</reference>
<dbReference type="PANTHER" id="PTHR10997:SF8">
    <property type="entry name" value="EXPORTIN-2"/>
    <property type="match status" value="1"/>
</dbReference>
<dbReference type="InterPro" id="IPR005043">
    <property type="entry name" value="XPO2_C"/>
</dbReference>
<dbReference type="Pfam" id="PF08506">
    <property type="entry name" value="Cse1"/>
    <property type="match status" value="1"/>
</dbReference>
<dbReference type="CTD" id="1434"/>
<dbReference type="InterPro" id="IPR013713">
    <property type="entry name" value="XPO2_central"/>
</dbReference>
<feature type="domain" description="Importin N-terminal" evidence="10">
    <location>
        <begin position="29"/>
        <end position="103"/>
    </location>
</feature>
<dbReference type="RefSeq" id="XP_030838602.1">
    <property type="nucleotide sequence ID" value="XM_030982742.1"/>
</dbReference>
<dbReference type="GO" id="GO:0006611">
    <property type="term" value="P:protein export from nucleus"/>
    <property type="evidence" value="ECO:0000318"/>
    <property type="project" value="GO_Central"/>
</dbReference>
<keyword evidence="8" id="KW-0539">Nucleus</keyword>
<evidence type="ECO:0000313" key="11">
    <source>
        <dbReference type="EnsemblMetazoa" id="XP_030838602"/>
    </source>
</evidence>
<evidence type="ECO:0000256" key="9">
    <source>
        <dbReference type="ARBA" id="ARBA00030693"/>
    </source>
</evidence>
<dbReference type="Pfam" id="PF03810">
    <property type="entry name" value="IBN_N"/>
    <property type="match status" value="1"/>
</dbReference>
<dbReference type="InterPro" id="IPR011989">
    <property type="entry name" value="ARM-like"/>
</dbReference>
<dbReference type="GO" id="GO:0005635">
    <property type="term" value="C:nuclear envelope"/>
    <property type="evidence" value="ECO:0000318"/>
    <property type="project" value="GO_Central"/>
</dbReference>
<proteinExistence type="inferred from homology"/>
<dbReference type="FunFam" id="1.25.10.10:FF:000057">
    <property type="entry name" value="Exportin-2 isoform 1"/>
    <property type="match status" value="1"/>
</dbReference>
<evidence type="ECO:0000256" key="1">
    <source>
        <dbReference type="ARBA" id="ARBA00004123"/>
    </source>
</evidence>
<keyword evidence="5" id="KW-0813">Transport</keyword>
<dbReference type="GO" id="GO:0005829">
    <property type="term" value="C:cytosol"/>
    <property type="evidence" value="ECO:0000318"/>
    <property type="project" value="GO_Central"/>
</dbReference>
<dbReference type="SMART" id="SM00913">
    <property type="entry name" value="IBN_N"/>
    <property type="match status" value="1"/>
</dbReference>
<evidence type="ECO:0000313" key="12">
    <source>
        <dbReference type="Proteomes" id="UP000007110"/>
    </source>
</evidence>
<name>A0A7M7NPD2_STRPU</name>
<dbReference type="InParanoid" id="A0A7M7NPD2"/>
<dbReference type="Gene3D" id="1.25.10.10">
    <property type="entry name" value="Leucine-rich Repeat Variant"/>
    <property type="match status" value="1"/>
</dbReference>
<dbReference type="InterPro" id="IPR016024">
    <property type="entry name" value="ARM-type_fold"/>
</dbReference>
<evidence type="ECO:0000256" key="6">
    <source>
        <dbReference type="ARBA" id="ARBA00022490"/>
    </source>
</evidence>
<dbReference type="OMA" id="AENEFLM"/>
<accession>A0A7M7NPD2</accession>
<dbReference type="AlphaFoldDB" id="A0A7M7NPD2"/>
<dbReference type="SUPFAM" id="SSF48371">
    <property type="entry name" value="ARM repeat"/>
    <property type="match status" value="1"/>
</dbReference>
<dbReference type="Proteomes" id="UP000007110">
    <property type="component" value="Unassembled WGS sequence"/>
</dbReference>
<comment type="similarity">
    <text evidence="3">Belongs to the XPO2/CSE1 family.</text>
</comment>
<keyword evidence="7" id="KW-0653">Protein transport</keyword>
<comment type="subcellular location">
    <subcellularLocation>
        <location evidence="2">Cytoplasm</location>
    </subcellularLocation>
    <subcellularLocation>
        <location evidence="1">Nucleus</location>
    </subcellularLocation>
</comment>
<protein>
    <recommendedName>
        <fullName evidence="4">Exportin-2</fullName>
    </recommendedName>
    <alternativeName>
        <fullName evidence="9">Importin-alpha re-exporter</fullName>
    </alternativeName>
</protein>
<dbReference type="OrthoDB" id="3268246at2759"/>
<dbReference type="GO" id="GO:0005049">
    <property type="term" value="F:nuclear export signal receptor activity"/>
    <property type="evidence" value="ECO:0000318"/>
    <property type="project" value="GO_Central"/>
</dbReference>
<organism evidence="11 12">
    <name type="scientific">Strongylocentrotus purpuratus</name>
    <name type="common">Purple sea urchin</name>
    <dbReference type="NCBI Taxonomy" id="7668"/>
    <lineage>
        <taxon>Eukaryota</taxon>
        <taxon>Metazoa</taxon>
        <taxon>Echinodermata</taxon>
        <taxon>Eleutherozoa</taxon>
        <taxon>Echinozoa</taxon>
        <taxon>Echinoidea</taxon>
        <taxon>Euechinoidea</taxon>
        <taxon>Echinacea</taxon>
        <taxon>Camarodonta</taxon>
        <taxon>Echinidea</taxon>
        <taxon>Strongylocentrotidae</taxon>
        <taxon>Strongylocentrotus</taxon>
    </lineage>
</organism>
<dbReference type="PROSITE" id="PS50166">
    <property type="entry name" value="IMPORTIN_B_NT"/>
    <property type="match status" value="1"/>
</dbReference>
<dbReference type="InterPro" id="IPR001494">
    <property type="entry name" value="Importin-beta_N"/>
</dbReference>
<dbReference type="KEGG" id="spu:752406"/>
<keyword evidence="6" id="KW-0963">Cytoplasm</keyword>
<dbReference type="GO" id="GO:0006606">
    <property type="term" value="P:protein import into nucleus"/>
    <property type="evidence" value="ECO:0000318"/>
    <property type="project" value="GO_Central"/>
</dbReference>
<dbReference type="FunCoup" id="A0A7M7NPD2">
    <property type="interactions" value="2298"/>
</dbReference>
<evidence type="ECO:0000259" key="10">
    <source>
        <dbReference type="PROSITE" id="PS50166"/>
    </source>
</evidence>